<dbReference type="PANTHER" id="PTHR33570">
    <property type="entry name" value="4-CARBOXYMUCONOLACTONE DECARBOXYLASE FAMILY PROTEIN"/>
    <property type="match status" value="1"/>
</dbReference>
<dbReference type="EMBL" id="JQED01000029">
    <property type="protein sequence ID" value="KGJ91533.1"/>
    <property type="molecule type" value="Genomic_DNA"/>
</dbReference>
<comment type="caution">
    <text evidence="2">The sequence shown here is derived from an EMBL/GenBank/DDBJ whole genome shotgun (WGS) entry which is preliminary data.</text>
</comment>
<dbReference type="InterPro" id="IPR029032">
    <property type="entry name" value="AhpD-like"/>
</dbReference>
<dbReference type="Pfam" id="PF02627">
    <property type="entry name" value="CMD"/>
    <property type="match status" value="1"/>
</dbReference>
<dbReference type="AlphaFoldDB" id="A0A099KPG9"/>
<dbReference type="SUPFAM" id="SSF69118">
    <property type="entry name" value="AhpD-like"/>
    <property type="match status" value="1"/>
</dbReference>
<name>A0A099KPG9_COLPS</name>
<feature type="domain" description="Carboxymuconolactone decarboxylase-like" evidence="1">
    <location>
        <begin position="46"/>
        <end position="128"/>
    </location>
</feature>
<proteinExistence type="predicted"/>
<dbReference type="GO" id="GO:0051920">
    <property type="term" value="F:peroxiredoxin activity"/>
    <property type="evidence" value="ECO:0007669"/>
    <property type="project" value="InterPro"/>
</dbReference>
<accession>A0A099KPG9</accession>
<sequence>MLLGIKMSTEKRNENYKNGEQVRREVMGDEFVDRALNNANEFDLPLQDLVMENAWGSTWNRSDLPKDKRSLVTISMLIALKAPNELKGHVRGALRNGVSKEEIRAVIMHASVYCGFPAAIEAMRAAREIIDTWDD</sequence>
<dbReference type="Gene3D" id="1.20.1290.10">
    <property type="entry name" value="AhpD-like"/>
    <property type="match status" value="1"/>
</dbReference>
<evidence type="ECO:0000313" key="2">
    <source>
        <dbReference type="EMBL" id="KGJ91533.1"/>
    </source>
</evidence>
<evidence type="ECO:0000313" key="3">
    <source>
        <dbReference type="Proteomes" id="UP000029843"/>
    </source>
</evidence>
<protein>
    <submittedName>
        <fullName evidence="2">Carboxymuconolactone decarboxylase</fullName>
    </submittedName>
</protein>
<dbReference type="PATRIC" id="fig|28229.4.peg.2452"/>
<dbReference type="InterPro" id="IPR003779">
    <property type="entry name" value="CMD-like"/>
</dbReference>
<dbReference type="Proteomes" id="UP000029843">
    <property type="component" value="Unassembled WGS sequence"/>
</dbReference>
<dbReference type="PANTHER" id="PTHR33570:SF2">
    <property type="entry name" value="CARBOXYMUCONOLACTONE DECARBOXYLASE-LIKE DOMAIN-CONTAINING PROTEIN"/>
    <property type="match status" value="1"/>
</dbReference>
<gene>
    <name evidence="2" type="ORF">ND2E_3398</name>
</gene>
<reference evidence="2 3" key="1">
    <citation type="submission" date="2014-08" db="EMBL/GenBank/DDBJ databases">
        <title>Genomic and Phenotypic Diversity of Colwellia psychrerythraea strains from Disparate Marine Basins.</title>
        <authorList>
            <person name="Techtmann S.M."/>
            <person name="Stelling S.C."/>
            <person name="Utturkar S.M."/>
            <person name="Alshibli N."/>
            <person name="Harris A."/>
            <person name="Brown S.D."/>
            <person name="Hazen T.C."/>
        </authorList>
    </citation>
    <scope>NUCLEOTIDE SEQUENCE [LARGE SCALE GENOMIC DNA]</scope>
    <source>
        <strain evidence="2 3">ND2E</strain>
    </source>
</reference>
<evidence type="ECO:0000259" key="1">
    <source>
        <dbReference type="Pfam" id="PF02627"/>
    </source>
</evidence>
<dbReference type="InterPro" id="IPR052512">
    <property type="entry name" value="4CMD/NDH-1_regulator"/>
</dbReference>
<organism evidence="2 3">
    <name type="scientific">Colwellia psychrerythraea</name>
    <name type="common">Vibrio psychroerythus</name>
    <dbReference type="NCBI Taxonomy" id="28229"/>
    <lineage>
        <taxon>Bacteria</taxon>
        <taxon>Pseudomonadati</taxon>
        <taxon>Pseudomonadota</taxon>
        <taxon>Gammaproteobacteria</taxon>
        <taxon>Alteromonadales</taxon>
        <taxon>Colwelliaceae</taxon>
        <taxon>Colwellia</taxon>
    </lineage>
</organism>